<dbReference type="OrthoDB" id="336885at2759"/>
<dbReference type="RefSeq" id="XP_030855397.1">
    <property type="nucleotide sequence ID" value="XM_030999537.1"/>
</dbReference>
<reference evidence="12" key="1">
    <citation type="submission" date="2015-02" db="EMBL/GenBank/DDBJ databases">
        <title>Genome sequencing for Strongylocentrotus purpuratus.</title>
        <authorList>
            <person name="Murali S."/>
            <person name="Liu Y."/>
            <person name="Vee V."/>
            <person name="English A."/>
            <person name="Wang M."/>
            <person name="Skinner E."/>
            <person name="Han Y."/>
            <person name="Muzny D.M."/>
            <person name="Worley K.C."/>
            <person name="Gibbs R.A."/>
        </authorList>
    </citation>
    <scope>NUCLEOTIDE SEQUENCE</scope>
</reference>
<evidence type="ECO:0000256" key="7">
    <source>
        <dbReference type="SAM" id="MobiDB-lite"/>
    </source>
</evidence>
<keyword evidence="5 6" id="KW-0539">Nucleus</keyword>
<feature type="domain" description="DNA polymerase alpha subunit B OB" evidence="10">
    <location>
        <begin position="224"/>
        <end position="328"/>
    </location>
</feature>
<dbReference type="GeneID" id="574732"/>
<evidence type="ECO:0000256" key="3">
    <source>
        <dbReference type="ARBA" id="ARBA00018596"/>
    </source>
</evidence>
<evidence type="ECO:0000259" key="8">
    <source>
        <dbReference type="Pfam" id="PF04042"/>
    </source>
</evidence>
<sequence length="604" mass="66518">MATVSEDDLSEQFETFGVTLDTNDPDIVDKLKELCLLYRLTAEDAVAEWIAFSTTHSGLAINMDTLEQLERETLSKKSSKVKTPSSRKPAGKQTSFAMLDDDDESEDLLDAYTPGPKARQKKRVMTTPDNVSSKRTPLREHNIKKEEDITSSAGSPSLTATPSQKYSSRSKSGEVVASFGPVTTVIWEGSNLTNCCVSRGQVDPCMKNSDKYKYMMQKMKKKAEVLNEMIEDMSKTLQEKHNIESVSHLALPIQEPETVVGRICCDSNGRLNAQSVMMEGSVETSAGKQVAVSLAEVKEYSLFPGQVVAMDGVNSAGVKFVASKIYPGVAGEFKPTDCSEATGNLHLLVAAGPFSTSDNLSLEPLEDLIKVIKKTRPDACILLGPFVDVEHGQIKDGSLGESYDKVFSDIVQAIVRKTESVGCELIFQPSLRDAHHHFIYPQPPYSEIKNQPKRVHFVAEPEMININGINIATTSTDILFHLSREEISCPPGSSDRLGRLVRHILTQHNFYPLYPASEEVPVDYEKFHQYGKMGCAPHIFVCPSRLRFFVKEIESAVCINPGLLTSGQVGGTYARLVVKNTGPGNDEKTDNKAVNRTAVEIVRI</sequence>
<comment type="similarity">
    <text evidence="2 6">Belongs to the DNA polymerase alpha subunit B family.</text>
</comment>
<dbReference type="KEGG" id="spu:574732"/>
<dbReference type="GO" id="GO:0003677">
    <property type="term" value="F:DNA binding"/>
    <property type="evidence" value="ECO:0007669"/>
    <property type="project" value="InterPro"/>
</dbReference>
<keyword evidence="12" id="KW-1185">Reference proteome</keyword>
<dbReference type="InterPro" id="IPR013627">
    <property type="entry name" value="Pol_alpha_B_N"/>
</dbReference>
<comment type="function">
    <text evidence="6">Accessory subunit of the DNA polymerase alpha complex (also known as the alpha DNA polymerase-primase complex) which plays an essential role in the initiation of DNA synthesis.</text>
</comment>
<evidence type="ECO:0000313" key="12">
    <source>
        <dbReference type="Proteomes" id="UP000007110"/>
    </source>
</evidence>
<feature type="region of interest" description="Disordered" evidence="7">
    <location>
        <begin position="72"/>
        <end position="174"/>
    </location>
</feature>
<dbReference type="FunFam" id="3.60.21.60:FF:000020">
    <property type="entry name" value="DNA polymerase alpha subunit B"/>
    <property type="match status" value="1"/>
</dbReference>
<dbReference type="PANTHER" id="PTHR23061:SF12">
    <property type="entry name" value="DNA POLYMERASE ALPHA SUBUNIT B"/>
    <property type="match status" value="1"/>
</dbReference>
<feature type="domain" description="DNA polymerase alpha subunit B N-terminal" evidence="9">
    <location>
        <begin position="7"/>
        <end position="76"/>
    </location>
</feature>
<dbReference type="FunCoup" id="A0A7M7PT99">
    <property type="interactions" value="1679"/>
</dbReference>
<dbReference type="Gene3D" id="3.60.21.60">
    <property type="match status" value="2"/>
</dbReference>
<feature type="compositionally biased region" description="Basic and acidic residues" evidence="7">
    <location>
        <begin position="137"/>
        <end position="148"/>
    </location>
</feature>
<dbReference type="InParanoid" id="A0A7M7PT99"/>
<name>A0A7M7PT99_STRPU</name>
<dbReference type="FunFam" id="3.60.21.60:FF:000003">
    <property type="entry name" value="DNA polymerase alpha subunit B"/>
    <property type="match status" value="1"/>
</dbReference>
<evidence type="ECO:0000259" key="10">
    <source>
        <dbReference type="Pfam" id="PF22062"/>
    </source>
</evidence>
<dbReference type="PANTHER" id="PTHR23061">
    <property type="entry name" value="DNA POLYMERASE 2 ALPHA 70 KDA SUBUNIT"/>
    <property type="match status" value="1"/>
</dbReference>
<feature type="compositionally biased region" description="Polar residues" evidence="7">
    <location>
        <begin position="150"/>
        <end position="170"/>
    </location>
</feature>
<dbReference type="InterPro" id="IPR043034">
    <property type="entry name" value="DNA_pol_alpha_B_N_sf"/>
</dbReference>
<dbReference type="Gene3D" id="1.10.8.530">
    <property type="entry name" value="DNA polymerase alpha-primase, subunit B, N-terminal domain"/>
    <property type="match status" value="1"/>
</dbReference>
<dbReference type="InterPro" id="IPR007185">
    <property type="entry name" value="DNA_pol_a/d/e_bsu"/>
</dbReference>
<dbReference type="OMA" id="PFLDIEH"/>
<comment type="subcellular location">
    <subcellularLocation>
        <location evidence="1 6">Nucleus</location>
    </subcellularLocation>
</comment>
<dbReference type="Pfam" id="PF08418">
    <property type="entry name" value="Pol_alpha_B_N"/>
    <property type="match status" value="1"/>
</dbReference>
<evidence type="ECO:0000256" key="5">
    <source>
        <dbReference type="ARBA" id="ARBA00023242"/>
    </source>
</evidence>
<dbReference type="Pfam" id="PF22062">
    <property type="entry name" value="OB_DPOA2"/>
    <property type="match status" value="1"/>
</dbReference>
<feature type="domain" description="DNA polymerase alpha/delta/epsilon subunit B" evidence="8">
    <location>
        <begin position="348"/>
        <end position="551"/>
    </location>
</feature>
<dbReference type="Proteomes" id="UP000007110">
    <property type="component" value="Unassembled WGS sequence"/>
</dbReference>
<dbReference type="PIRSF" id="PIRSF018300">
    <property type="entry name" value="DNA_pol_alph_2"/>
    <property type="match status" value="1"/>
</dbReference>
<organism evidence="11 12">
    <name type="scientific">Strongylocentrotus purpuratus</name>
    <name type="common">Purple sea urchin</name>
    <dbReference type="NCBI Taxonomy" id="7668"/>
    <lineage>
        <taxon>Eukaryota</taxon>
        <taxon>Metazoa</taxon>
        <taxon>Echinodermata</taxon>
        <taxon>Eleutherozoa</taxon>
        <taxon>Echinozoa</taxon>
        <taxon>Echinoidea</taxon>
        <taxon>Euechinoidea</taxon>
        <taxon>Echinacea</taxon>
        <taxon>Camarodonta</taxon>
        <taxon>Echinidea</taxon>
        <taxon>Strongylocentrotidae</taxon>
        <taxon>Strongylocentrotus</taxon>
    </lineage>
</organism>
<keyword evidence="4 6" id="KW-0235">DNA replication</keyword>
<proteinExistence type="inferred from homology"/>
<dbReference type="EnsemblMetazoa" id="XM_030999537">
    <property type="protein sequence ID" value="XP_030855397"/>
    <property type="gene ID" value="LOC574732"/>
</dbReference>
<dbReference type="AlphaFoldDB" id="A0A7M7PT99"/>
<dbReference type="GO" id="GO:0005658">
    <property type="term" value="C:alpha DNA polymerase:primase complex"/>
    <property type="evidence" value="ECO:0000318"/>
    <property type="project" value="GO_Central"/>
</dbReference>
<evidence type="ECO:0000256" key="6">
    <source>
        <dbReference type="PIRNR" id="PIRNR018300"/>
    </source>
</evidence>
<evidence type="ECO:0000259" key="9">
    <source>
        <dbReference type="Pfam" id="PF08418"/>
    </source>
</evidence>
<feature type="compositionally biased region" description="Acidic residues" evidence="7">
    <location>
        <begin position="99"/>
        <end position="109"/>
    </location>
</feature>
<evidence type="ECO:0000256" key="1">
    <source>
        <dbReference type="ARBA" id="ARBA00004123"/>
    </source>
</evidence>
<dbReference type="InterPro" id="IPR054300">
    <property type="entry name" value="OB_DPOA2"/>
</dbReference>
<accession>A0A7M7PT99</accession>
<dbReference type="Pfam" id="PF04042">
    <property type="entry name" value="DNA_pol_E_B"/>
    <property type="match status" value="1"/>
</dbReference>
<reference evidence="11" key="2">
    <citation type="submission" date="2021-01" db="UniProtKB">
        <authorList>
            <consortium name="EnsemblMetazoa"/>
        </authorList>
    </citation>
    <scope>IDENTIFICATION</scope>
</reference>
<evidence type="ECO:0000256" key="2">
    <source>
        <dbReference type="ARBA" id="ARBA00007299"/>
    </source>
</evidence>
<protein>
    <recommendedName>
        <fullName evidence="3 6">DNA polymerase alpha subunit B</fullName>
    </recommendedName>
</protein>
<dbReference type="GO" id="GO:0006270">
    <property type="term" value="P:DNA replication initiation"/>
    <property type="evidence" value="ECO:0000318"/>
    <property type="project" value="GO_Central"/>
</dbReference>
<dbReference type="InterPro" id="IPR016722">
    <property type="entry name" value="DNA_pol_alpha_bsu"/>
</dbReference>
<evidence type="ECO:0000256" key="4">
    <source>
        <dbReference type="ARBA" id="ARBA00022705"/>
    </source>
</evidence>
<evidence type="ECO:0000313" key="11">
    <source>
        <dbReference type="EnsemblMetazoa" id="XP_030855397"/>
    </source>
</evidence>
<dbReference type="CTD" id="23649"/>